<feature type="transmembrane region" description="Helical" evidence="2">
    <location>
        <begin position="393"/>
        <end position="413"/>
    </location>
</feature>
<dbReference type="STRING" id="530584.SAMN05421630_103338"/>
<feature type="compositionally biased region" description="Pro residues" evidence="1">
    <location>
        <begin position="69"/>
        <end position="86"/>
    </location>
</feature>
<feature type="region of interest" description="Disordered" evidence="1">
    <location>
        <begin position="1"/>
        <end position="285"/>
    </location>
</feature>
<name>A0A1G6NW05_9PSEU</name>
<organism evidence="3 4">
    <name type="scientific">Prauserella marina</name>
    <dbReference type="NCBI Taxonomy" id="530584"/>
    <lineage>
        <taxon>Bacteria</taxon>
        <taxon>Bacillati</taxon>
        <taxon>Actinomycetota</taxon>
        <taxon>Actinomycetes</taxon>
        <taxon>Pseudonocardiales</taxon>
        <taxon>Pseudonocardiaceae</taxon>
        <taxon>Prauserella</taxon>
    </lineage>
</organism>
<sequence length="415" mass="43510">MPQPPQPPRGTGTFQVPGGDEHGRQGPPQRPANGVGGGTGVHGPVGQPHPGPEGFDRGGATRRVAPVAPVNPGPPPVGPGAPPPQEHGPSEGTLSARLDGAEAPPAPEPPPTRQRGFPLPPRLRRGGRGAPPPPPEPHTEQFPAVGNETDAGQPVEGAPARLPADEPPAGLAGWRKRRQNAQLEDTQVTPPVPQEPPMPAQQGQLTGDAVDEGPPTGFFTPDFGDDDEPTRHPFRSGVLDDDPLAEGHQDPAGPYADQYDDAYADSYDYADGYDTGYAEDAEGYDQDYDREYDDEYEADRLPPADDTDEASEKRAEGVADEDEDDEAGSPAKQWLALAGQLAAGVAGGAGVWLGFNWLWGQLPAAALAAALIVTIGLVWIVRKVRRAEDLQTTVLALLVGLVVTVSPAALLLVSR</sequence>
<protein>
    <submittedName>
        <fullName evidence="3">Uncharacterized protein</fullName>
    </submittedName>
</protein>
<feature type="compositionally biased region" description="Low complexity" evidence="1">
    <location>
        <begin position="264"/>
        <end position="276"/>
    </location>
</feature>
<gene>
    <name evidence="3" type="ORF">SAMN05421630_103338</name>
</gene>
<evidence type="ECO:0000313" key="4">
    <source>
        <dbReference type="Proteomes" id="UP000199494"/>
    </source>
</evidence>
<evidence type="ECO:0000313" key="3">
    <source>
        <dbReference type="EMBL" id="SDC71979.1"/>
    </source>
</evidence>
<evidence type="ECO:0000256" key="2">
    <source>
        <dbReference type="SAM" id="Phobius"/>
    </source>
</evidence>
<feature type="compositionally biased region" description="Gly residues" evidence="1">
    <location>
        <begin position="34"/>
        <end position="43"/>
    </location>
</feature>
<feature type="compositionally biased region" description="Acidic residues" evidence="1">
    <location>
        <begin position="318"/>
        <end position="327"/>
    </location>
</feature>
<feature type="region of interest" description="Disordered" evidence="1">
    <location>
        <begin position="298"/>
        <end position="330"/>
    </location>
</feature>
<keyword evidence="2" id="KW-0472">Membrane</keyword>
<evidence type="ECO:0000256" key="1">
    <source>
        <dbReference type="SAM" id="MobiDB-lite"/>
    </source>
</evidence>
<keyword evidence="2" id="KW-1133">Transmembrane helix</keyword>
<dbReference type="AlphaFoldDB" id="A0A1G6NW05"/>
<feature type="compositionally biased region" description="Pro residues" evidence="1">
    <location>
        <begin position="190"/>
        <end position="199"/>
    </location>
</feature>
<feature type="transmembrane region" description="Helical" evidence="2">
    <location>
        <begin position="361"/>
        <end position="381"/>
    </location>
</feature>
<dbReference type="EMBL" id="FMZE01000003">
    <property type="protein sequence ID" value="SDC71979.1"/>
    <property type="molecule type" value="Genomic_DNA"/>
</dbReference>
<proteinExistence type="predicted"/>
<feature type="compositionally biased region" description="Low complexity" evidence="1">
    <location>
        <begin position="212"/>
        <end position="222"/>
    </location>
</feature>
<keyword evidence="4" id="KW-1185">Reference proteome</keyword>
<reference evidence="3 4" key="1">
    <citation type="submission" date="2016-10" db="EMBL/GenBank/DDBJ databases">
        <authorList>
            <person name="de Groot N.N."/>
        </authorList>
    </citation>
    <scope>NUCLEOTIDE SEQUENCE [LARGE SCALE GENOMIC DNA]</scope>
    <source>
        <strain evidence="3 4">CGMCC 4.5506</strain>
    </source>
</reference>
<accession>A0A1G6NW05</accession>
<keyword evidence="2" id="KW-0812">Transmembrane</keyword>
<dbReference type="Proteomes" id="UP000199494">
    <property type="component" value="Unassembled WGS sequence"/>
</dbReference>